<dbReference type="Proteomes" id="UP000247409">
    <property type="component" value="Unassembled WGS sequence"/>
</dbReference>
<dbReference type="PANTHER" id="PTHR23515">
    <property type="entry name" value="HIGH-AFFINITY NITRATE TRANSPORTER 2.3"/>
    <property type="match status" value="1"/>
</dbReference>
<feature type="transmembrane region" description="Helical" evidence="7">
    <location>
        <begin position="216"/>
        <end position="235"/>
    </location>
</feature>
<keyword evidence="4 7" id="KW-1133">Transmembrane helix</keyword>
<dbReference type="GO" id="GO:0015112">
    <property type="term" value="F:nitrate transmembrane transporter activity"/>
    <property type="evidence" value="ECO:0007669"/>
    <property type="project" value="InterPro"/>
</dbReference>
<feature type="transmembrane region" description="Helical" evidence="7">
    <location>
        <begin position="269"/>
        <end position="288"/>
    </location>
</feature>
<feature type="transmembrane region" description="Helical" evidence="7">
    <location>
        <begin position="375"/>
        <end position="397"/>
    </location>
</feature>
<feature type="transmembrane region" description="Helical" evidence="7">
    <location>
        <begin position="403"/>
        <end position="424"/>
    </location>
</feature>
<keyword evidence="9" id="KW-1185">Reference proteome</keyword>
<dbReference type="InterPro" id="IPR044772">
    <property type="entry name" value="NO3_transporter"/>
</dbReference>
<comment type="similarity">
    <text evidence="2">Belongs to the major facilitator superfamily. Nitrate/nitrite porter (TC 2.A.1.8) family.</text>
</comment>
<proteinExistence type="inferred from homology"/>
<dbReference type="OrthoDB" id="434240at2759"/>
<organism evidence="8 9">
    <name type="scientific">Gracilariopsis chorda</name>
    <dbReference type="NCBI Taxonomy" id="448386"/>
    <lineage>
        <taxon>Eukaryota</taxon>
        <taxon>Rhodophyta</taxon>
        <taxon>Florideophyceae</taxon>
        <taxon>Rhodymeniophycidae</taxon>
        <taxon>Gracilariales</taxon>
        <taxon>Gracilariaceae</taxon>
        <taxon>Gracilariopsis</taxon>
    </lineage>
</organism>
<comment type="caution">
    <text evidence="8">The sequence shown here is derived from an EMBL/GenBank/DDBJ whole genome shotgun (WGS) entry which is preliminary data.</text>
</comment>
<dbReference type="Gene3D" id="1.20.1250.20">
    <property type="entry name" value="MFS general substrate transporter like domains"/>
    <property type="match status" value="2"/>
</dbReference>
<name>A0A2V3J3W7_9FLOR</name>
<protein>
    <submittedName>
        <fullName evidence="8">High affinity nitrate transporter 2.5</fullName>
    </submittedName>
</protein>
<evidence type="ECO:0000256" key="2">
    <source>
        <dbReference type="ARBA" id="ARBA00008432"/>
    </source>
</evidence>
<dbReference type="GO" id="GO:0042128">
    <property type="term" value="P:nitrate assimilation"/>
    <property type="evidence" value="ECO:0007669"/>
    <property type="project" value="UniProtKB-KW"/>
</dbReference>
<evidence type="ECO:0000256" key="1">
    <source>
        <dbReference type="ARBA" id="ARBA00004141"/>
    </source>
</evidence>
<keyword evidence="6 7" id="KW-0472">Membrane</keyword>
<dbReference type="InterPro" id="IPR036259">
    <property type="entry name" value="MFS_trans_sf"/>
</dbReference>
<feature type="transmembrane region" description="Helical" evidence="7">
    <location>
        <begin position="436"/>
        <end position="455"/>
    </location>
</feature>
<feature type="transmembrane region" description="Helical" evidence="7">
    <location>
        <begin position="344"/>
        <end position="363"/>
    </location>
</feature>
<evidence type="ECO:0000256" key="6">
    <source>
        <dbReference type="ARBA" id="ARBA00023136"/>
    </source>
</evidence>
<comment type="subcellular location">
    <subcellularLocation>
        <location evidence="1">Membrane</location>
        <topology evidence="1">Multi-pass membrane protein</topology>
    </subcellularLocation>
</comment>
<dbReference type="FunFam" id="1.20.1250.20:FF:000053">
    <property type="entry name" value="Nitrate transporter 2.1"/>
    <property type="match status" value="1"/>
</dbReference>
<dbReference type="AlphaFoldDB" id="A0A2V3J3W7"/>
<feature type="transmembrane region" description="Helical" evidence="7">
    <location>
        <begin position="148"/>
        <end position="168"/>
    </location>
</feature>
<evidence type="ECO:0000256" key="3">
    <source>
        <dbReference type="ARBA" id="ARBA00022692"/>
    </source>
</evidence>
<reference evidence="8 9" key="1">
    <citation type="journal article" date="2018" name="Mol. Biol. Evol.">
        <title>Analysis of the draft genome of the red seaweed Gracilariopsis chorda provides insights into genome size evolution in Rhodophyta.</title>
        <authorList>
            <person name="Lee J."/>
            <person name="Yang E.C."/>
            <person name="Graf L."/>
            <person name="Yang J.H."/>
            <person name="Qiu H."/>
            <person name="Zel Zion U."/>
            <person name="Chan C.X."/>
            <person name="Stephens T.G."/>
            <person name="Weber A.P.M."/>
            <person name="Boo G.H."/>
            <person name="Boo S.M."/>
            <person name="Kim K.M."/>
            <person name="Shin Y."/>
            <person name="Jung M."/>
            <person name="Lee S.J."/>
            <person name="Yim H.S."/>
            <person name="Lee J.H."/>
            <person name="Bhattacharya D."/>
            <person name="Yoon H.S."/>
        </authorList>
    </citation>
    <scope>NUCLEOTIDE SEQUENCE [LARGE SCALE GENOMIC DNA]</scope>
    <source>
        <strain evidence="8 9">SKKU-2015</strain>
        <tissue evidence="8">Whole body</tissue>
    </source>
</reference>
<feature type="transmembrane region" description="Helical" evidence="7">
    <location>
        <begin position="309"/>
        <end position="332"/>
    </location>
</feature>
<evidence type="ECO:0000313" key="8">
    <source>
        <dbReference type="EMBL" id="PXF49156.1"/>
    </source>
</evidence>
<dbReference type="STRING" id="448386.A0A2V3J3W7"/>
<dbReference type="GO" id="GO:0016020">
    <property type="term" value="C:membrane"/>
    <property type="evidence" value="ECO:0007669"/>
    <property type="project" value="UniProtKB-SubCell"/>
</dbReference>
<feature type="transmembrane region" description="Helical" evidence="7">
    <location>
        <begin position="91"/>
        <end position="110"/>
    </location>
</feature>
<feature type="transmembrane region" description="Helical" evidence="7">
    <location>
        <begin position="52"/>
        <end position="71"/>
    </location>
</feature>
<feature type="transmembrane region" description="Helical" evidence="7">
    <location>
        <begin position="122"/>
        <end position="142"/>
    </location>
</feature>
<dbReference type="EMBL" id="NBIV01000008">
    <property type="protein sequence ID" value="PXF49156.1"/>
    <property type="molecule type" value="Genomic_DNA"/>
</dbReference>
<dbReference type="InterPro" id="IPR011701">
    <property type="entry name" value="MFS"/>
</dbReference>
<keyword evidence="5" id="KW-0534">Nitrate assimilation</keyword>
<keyword evidence="3 7" id="KW-0812">Transmembrane</keyword>
<dbReference type="SUPFAM" id="SSF103473">
    <property type="entry name" value="MFS general substrate transporter"/>
    <property type="match status" value="1"/>
</dbReference>
<dbReference type="Pfam" id="PF07690">
    <property type="entry name" value="MFS_1"/>
    <property type="match status" value="1"/>
</dbReference>
<evidence type="ECO:0000256" key="5">
    <source>
        <dbReference type="ARBA" id="ARBA00023063"/>
    </source>
</evidence>
<gene>
    <name evidence="8" type="ORF">BWQ96_01105</name>
</gene>
<sequence length="488" mass="52895">MASTTDPAAAPVEDVPTTEDKYQFSLPVDDVGKAKVLRIFSIRRPHMRAFHFAWFSFFLAFFGWFALAPLQKGIRDAGFIDGLTNGSRFKTQNIIAVLGTIIMRLAVGPFCDRFGPRTAQSLLLSIFSLPVFLVATATKYWQWTTARFFIGFIGAAFVVTQFWTSIMFSSNIVATANATSGGWGNLGGGVTNALMPLVKKGMTKAAGGNENRGWRLSMIFPGIALVATSIAMFFLSDDLPQGNYADLLKEGKKKKTNPFKAMGKAATNWRVWILFLLYAACFGIELVMNGNLATYFSDDKIEAFGLDESTAGLIAGLFGLMNFFARSVGGILSDVMAHKFGMRGRLWAFFFVQLCEGIMFVVFSRIRVLGGAIPALIGFSLFVQMAEGCTFGVVPFVDPPITGAIAGIVGAGGNFGAVIGNLFLAPKKVRGISNGFRTLGFIVIGSAFLIPLLHFPQYGSMFLKPKQQKIVEDIADEVAEEEAAAASQ</sequence>
<accession>A0A2V3J3W7</accession>
<evidence type="ECO:0000256" key="4">
    <source>
        <dbReference type="ARBA" id="ARBA00022989"/>
    </source>
</evidence>
<evidence type="ECO:0000313" key="9">
    <source>
        <dbReference type="Proteomes" id="UP000247409"/>
    </source>
</evidence>
<evidence type="ECO:0000256" key="7">
    <source>
        <dbReference type="SAM" id="Phobius"/>
    </source>
</evidence>